<dbReference type="InterPro" id="IPR024724">
    <property type="entry name" value="MoaF_N"/>
</dbReference>
<comment type="similarity">
    <text evidence="1">Belongs to the short-chain dehydrogenases/reductases (SDR) family.</text>
</comment>
<name>A0A377UZ07_KLEPN</name>
<dbReference type="CDD" id="cd05233">
    <property type="entry name" value="SDR_c"/>
    <property type="match status" value="1"/>
</dbReference>
<dbReference type="PANTHER" id="PTHR42879">
    <property type="entry name" value="3-OXOACYL-(ACYL-CARRIER-PROTEIN) REDUCTASE"/>
    <property type="match status" value="1"/>
</dbReference>
<dbReference type="FunFam" id="3.40.50.720:FF:000084">
    <property type="entry name" value="Short-chain dehydrogenase reductase"/>
    <property type="match status" value="1"/>
</dbReference>
<protein>
    <submittedName>
        <fullName evidence="5">MoaF protein</fullName>
    </submittedName>
</protein>
<dbReference type="InterPro" id="IPR035348">
    <property type="entry name" value="MoaF_C"/>
</dbReference>
<dbReference type="SMART" id="SM00822">
    <property type="entry name" value="PKS_KR"/>
    <property type="match status" value="1"/>
</dbReference>
<organism evidence="5 6">
    <name type="scientific">Klebsiella pneumoniae</name>
    <dbReference type="NCBI Taxonomy" id="573"/>
    <lineage>
        <taxon>Bacteria</taxon>
        <taxon>Pseudomonadati</taxon>
        <taxon>Pseudomonadota</taxon>
        <taxon>Gammaproteobacteria</taxon>
        <taxon>Enterobacterales</taxon>
        <taxon>Enterobacteriaceae</taxon>
        <taxon>Klebsiella/Raoultella group</taxon>
        <taxon>Klebsiella</taxon>
        <taxon>Klebsiella pneumoniae complex</taxon>
    </lineage>
</organism>
<evidence type="ECO:0000256" key="2">
    <source>
        <dbReference type="ARBA" id="ARBA00011881"/>
    </source>
</evidence>
<feature type="region of interest" description="Disordered" evidence="3">
    <location>
        <begin position="587"/>
        <end position="654"/>
    </location>
</feature>
<dbReference type="Gene3D" id="3.40.50.720">
    <property type="entry name" value="NAD(P)-binding Rossmann-like Domain"/>
    <property type="match status" value="1"/>
</dbReference>
<dbReference type="InterPro" id="IPR012674">
    <property type="entry name" value="Calycin"/>
</dbReference>
<dbReference type="AlphaFoldDB" id="A0A377UZ07"/>
<dbReference type="InterPro" id="IPR036291">
    <property type="entry name" value="NAD(P)-bd_dom_sf"/>
</dbReference>
<evidence type="ECO:0000313" key="6">
    <source>
        <dbReference type="Proteomes" id="UP000255518"/>
    </source>
</evidence>
<evidence type="ECO:0000256" key="3">
    <source>
        <dbReference type="SAM" id="MobiDB-lite"/>
    </source>
</evidence>
<sequence length="698" mass="75348">MARVVVITGGGTGIGAACARLMRAVGDRVFITGRREAPLQAVANETGATALVGDAADGEVWRQRLLPAILDQTGGIDVLICSAGGMGNSPAAETSDRQWREALDGNLTSAFASVRACLPSLIARRGNVLFVASIASLAAGPQACGYVTAKHALIGLMRSVARDYSPQGVRANAICPGWVTTPMADEEMRPLMQAEGLSLAEAYQRVCRDVPLRRPASPEEIAEACQFLCSPQAAIISGATLVADGGPVSSMFPLWRLPNALHCSGAPMTSEAVFIQVGALADGFAPHGNLLATASLPAGENFTFYVAGSEPQQLVIEDEQTLSWNGKRAPWRATALRPDILFIDFLDPERDNASISAVCNLTQRNATLVYGQLPDEAAARLDAFSRVEQGLPLTAVEARFVFACLDAQPGPLPGFTTALVGMRNQYTYSPTERYEHIYLNDNFYAWQCLDGVEKGLADVDRCHYVQVAEDLYLFVWREKIIPTLGVILIDLQQMRTDGKIMGYQGSDFGALSNFPVGASAKILQRHPPSGIVGRRRARFQAPHPSFRRVALRLTRPTGASHRLTPRRPVSAAPPGDAIRHRAALLPGGGWRLTRPTGASHRITPRRPGKRSATGDAIRHGAALLPGGGWRLTRPTGASHRITPRRPGKRSATGRCHQAQSRFIAGWRLAPYPVYDSRNLSLIYSPVLLKLPVLRPQHR</sequence>
<accession>A0A377UZ07</accession>
<dbReference type="GO" id="GO:0032787">
    <property type="term" value="P:monocarboxylic acid metabolic process"/>
    <property type="evidence" value="ECO:0007669"/>
    <property type="project" value="UniProtKB-ARBA"/>
</dbReference>
<dbReference type="PANTHER" id="PTHR42879:SF2">
    <property type="entry name" value="3-OXOACYL-[ACYL-CARRIER-PROTEIN] REDUCTASE FABG"/>
    <property type="match status" value="1"/>
</dbReference>
<dbReference type="EMBL" id="UGKT01000001">
    <property type="protein sequence ID" value="STT01946.1"/>
    <property type="molecule type" value="Genomic_DNA"/>
</dbReference>
<evidence type="ECO:0000256" key="1">
    <source>
        <dbReference type="ARBA" id="ARBA00006484"/>
    </source>
</evidence>
<dbReference type="InterPro" id="IPR002347">
    <property type="entry name" value="SDR_fam"/>
</dbReference>
<dbReference type="PROSITE" id="PS00061">
    <property type="entry name" value="ADH_SHORT"/>
    <property type="match status" value="1"/>
</dbReference>
<comment type="subunit">
    <text evidence="2">Homotetramer.</text>
</comment>
<reference evidence="5 6" key="1">
    <citation type="submission" date="2018-06" db="EMBL/GenBank/DDBJ databases">
        <authorList>
            <consortium name="Pathogen Informatics"/>
            <person name="Doyle S."/>
        </authorList>
    </citation>
    <scope>NUCLEOTIDE SEQUENCE [LARGE SCALE GENOMIC DNA]</scope>
    <source>
        <strain evidence="5 6">NCTC13443</strain>
    </source>
</reference>
<dbReference type="Pfam" id="PF10703">
    <property type="entry name" value="MoaF"/>
    <property type="match status" value="1"/>
</dbReference>
<dbReference type="Proteomes" id="UP000255518">
    <property type="component" value="Unassembled WGS sequence"/>
</dbReference>
<proteinExistence type="inferred from homology"/>
<gene>
    <name evidence="5" type="primary">moaF</name>
    <name evidence="5" type="ORF">NCTC13443_02278</name>
</gene>
<evidence type="ECO:0000259" key="4">
    <source>
        <dbReference type="SMART" id="SM00822"/>
    </source>
</evidence>
<feature type="domain" description="Ketoreductase" evidence="4">
    <location>
        <begin position="3"/>
        <end position="181"/>
    </location>
</feature>
<dbReference type="InterPro" id="IPR020904">
    <property type="entry name" value="Sc_DH/Rdtase_CS"/>
</dbReference>
<evidence type="ECO:0000313" key="5">
    <source>
        <dbReference type="EMBL" id="STT01946.1"/>
    </source>
</evidence>
<dbReference type="Gene3D" id="2.40.128.20">
    <property type="match status" value="1"/>
</dbReference>
<dbReference type="Pfam" id="PF17409">
    <property type="entry name" value="MoaF_C"/>
    <property type="match status" value="1"/>
</dbReference>
<dbReference type="InterPro" id="IPR050259">
    <property type="entry name" value="SDR"/>
</dbReference>
<dbReference type="InterPro" id="IPR057326">
    <property type="entry name" value="KR_dom"/>
</dbReference>
<dbReference type="Pfam" id="PF13561">
    <property type="entry name" value="adh_short_C2"/>
    <property type="match status" value="1"/>
</dbReference>
<dbReference type="PRINTS" id="PR00081">
    <property type="entry name" value="GDHRDH"/>
</dbReference>
<dbReference type="PROSITE" id="PS51257">
    <property type="entry name" value="PROKAR_LIPOPROTEIN"/>
    <property type="match status" value="1"/>
</dbReference>
<dbReference type="SUPFAM" id="SSF51735">
    <property type="entry name" value="NAD(P)-binding Rossmann-fold domains"/>
    <property type="match status" value="1"/>
</dbReference>